<accession>A0A090K0V0</accession>
<feature type="transmembrane region" description="Helical" evidence="1">
    <location>
        <begin position="6"/>
        <end position="23"/>
    </location>
</feature>
<gene>
    <name evidence="2" type="ORF">AWOD_II_0705</name>
</gene>
<sequence>MTRKKIITWIGVISGLITILLVFDNPFQDKADLVAYVENQETLYPVQNSEGEIDYNSQYSLKMTLKNVGELPAKDVHISVKDARGFAVIKYDSVYKKIENSTSVYIGRLEAGTEAEIFYWGSFYSVTYFGIDENFSISSSDSGKAELRTDIKGDNVIWYIEKYFVLIVTSLFILGAIYLQVWAQRQVPVATKSEYPDDFEKQLDKLNHAWSIGIITEKEFQSKGKLILDKYLNQDGQA</sequence>
<dbReference type="PATRIC" id="fig|80852.17.peg.3485"/>
<keyword evidence="1" id="KW-0812">Transmembrane</keyword>
<organism evidence="2 3">
    <name type="scientific">Aliivibrio wodanis</name>
    <dbReference type="NCBI Taxonomy" id="80852"/>
    <lineage>
        <taxon>Bacteria</taxon>
        <taxon>Pseudomonadati</taxon>
        <taxon>Pseudomonadota</taxon>
        <taxon>Gammaproteobacteria</taxon>
        <taxon>Vibrionales</taxon>
        <taxon>Vibrionaceae</taxon>
        <taxon>Aliivibrio</taxon>
    </lineage>
</organism>
<dbReference type="AlphaFoldDB" id="A0A090K0V0"/>
<proteinExistence type="predicted"/>
<reference evidence="3" key="1">
    <citation type="submission" date="2014-09" db="EMBL/GenBank/DDBJ databases">
        <authorList>
            <person name="Hjerde E."/>
        </authorList>
    </citation>
    <scope>NUCLEOTIDE SEQUENCE [LARGE SCALE GENOMIC DNA]</scope>
    <source>
        <strain evidence="3">06/09/139</strain>
    </source>
</reference>
<evidence type="ECO:0000313" key="3">
    <source>
        <dbReference type="Proteomes" id="UP000032427"/>
    </source>
</evidence>
<evidence type="ECO:0000313" key="2">
    <source>
        <dbReference type="EMBL" id="CED57338.1"/>
    </source>
</evidence>
<dbReference type="Proteomes" id="UP000032427">
    <property type="component" value="Chromosome 2"/>
</dbReference>
<dbReference type="STRING" id="80852.AWOD_II_0705"/>
<dbReference type="KEGG" id="awd:AWOD_II_0705"/>
<feature type="transmembrane region" description="Helical" evidence="1">
    <location>
        <begin position="163"/>
        <end position="183"/>
    </location>
</feature>
<keyword evidence="1" id="KW-0472">Membrane</keyword>
<dbReference type="GeneID" id="28542954"/>
<dbReference type="EMBL" id="LN554847">
    <property type="protein sequence ID" value="CED57338.1"/>
    <property type="molecule type" value="Genomic_DNA"/>
</dbReference>
<evidence type="ECO:0000256" key="1">
    <source>
        <dbReference type="SAM" id="Phobius"/>
    </source>
</evidence>
<dbReference type="HOGENOM" id="CLU_1163951_0_0_6"/>
<name>A0A090K0V0_9GAMM</name>
<keyword evidence="1" id="KW-1133">Transmembrane helix</keyword>
<keyword evidence="3" id="KW-1185">Reference proteome</keyword>
<protein>
    <submittedName>
        <fullName evidence="2">Membrane protein</fullName>
    </submittedName>
</protein>